<organism evidence="1 2">
    <name type="scientific">Jaminaea rosea</name>
    <dbReference type="NCBI Taxonomy" id="1569628"/>
    <lineage>
        <taxon>Eukaryota</taxon>
        <taxon>Fungi</taxon>
        <taxon>Dikarya</taxon>
        <taxon>Basidiomycota</taxon>
        <taxon>Ustilaginomycotina</taxon>
        <taxon>Exobasidiomycetes</taxon>
        <taxon>Microstromatales</taxon>
        <taxon>Microstromatales incertae sedis</taxon>
        <taxon>Jaminaea</taxon>
    </lineage>
</organism>
<name>A0A316UK29_9BASI</name>
<sequence>MCLEAQQDRETLLKSGQEKLPFSEAYDVFTSESALEAVVTAAECSFCREDFGGQGKRQRKSHHIACSSKAIEHGLQEGFAALMEKFGCPVFGCDWSPAPVGRDEGVNSTLRESQQHGNRWGRRWRRERWNCRRNSAHSASWMRRRPPPTAAIDFRTTPARAGTSSLATWSIRPRRSWLPGMSWCAARAAAASFPSGSCSRVCTAWDTNSPHAATKM</sequence>
<dbReference type="RefSeq" id="XP_025359333.1">
    <property type="nucleotide sequence ID" value="XM_025509968.1"/>
</dbReference>
<dbReference type="EMBL" id="KZ819679">
    <property type="protein sequence ID" value="PWN24721.1"/>
    <property type="molecule type" value="Genomic_DNA"/>
</dbReference>
<proteinExistence type="predicted"/>
<protein>
    <submittedName>
        <fullName evidence="1">Uncharacterized protein</fullName>
    </submittedName>
</protein>
<evidence type="ECO:0000313" key="2">
    <source>
        <dbReference type="Proteomes" id="UP000245884"/>
    </source>
</evidence>
<evidence type="ECO:0000313" key="1">
    <source>
        <dbReference type="EMBL" id="PWN24721.1"/>
    </source>
</evidence>
<gene>
    <name evidence="1" type="ORF">BDZ90DRAFT_94521</name>
</gene>
<keyword evidence="2" id="KW-1185">Reference proteome</keyword>
<dbReference type="AlphaFoldDB" id="A0A316UK29"/>
<accession>A0A316UK29</accession>
<reference evidence="1 2" key="1">
    <citation type="journal article" date="2018" name="Mol. Biol. Evol.">
        <title>Broad Genomic Sampling Reveals a Smut Pathogenic Ancestry of the Fungal Clade Ustilaginomycotina.</title>
        <authorList>
            <person name="Kijpornyongpan T."/>
            <person name="Mondo S.J."/>
            <person name="Barry K."/>
            <person name="Sandor L."/>
            <person name="Lee J."/>
            <person name="Lipzen A."/>
            <person name="Pangilinan J."/>
            <person name="LaButti K."/>
            <person name="Hainaut M."/>
            <person name="Henrissat B."/>
            <person name="Grigoriev I.V."/>
            <person name="Spatafora J.W."/>
            <person name="Aime M.C."/>
        </authorList>
    </citation>
    <scope>NUCLEOTIDE SEQUENCE [LARGE SCALE GENOMIC DNA]</scope>
    <source>
        <strain evidence="1 2">MCA 5214</strain>
    </source>
</reference>
<dbReference type="GeneID" id="37031791"/>
<dbReference type="Proteomes" id="UP000245884">
    <property type="component" value="Unassembled WGS sequence"/>
</dbReference>